<evidence type="ECO:0000313" key="3">
    <source>
        <dbReference type="Proteomes" id="UP000736335"/>
    </source>
</evidence>
<sequence>MPDYGDENVPLASSKKFSSIRFRRLSMSSKRRSELKAAISGPHPFDGGGLPTAVLDGAPLRTLDGTRLLHTNSASTALNGRSPTQHTLTRGLRRNSDIPLRRHNSNLAWPTNHPAISPVRGSPHHSHRTASKKPRKADISRPIVPDSSRFLPTSGTTLKRPRSSAQINRKSRSSGIIAPTVFKGNSADVTSQNLPPSSNKLRGSTLLDKLSDEFDPRTMTESLPMLGLDLNATAASFGSVKERIGKIDKALRTSRTMLLPAPQEKAEPDLVFTDDSDAFSSPPSTPSTPVWGNMATSSMPKTNPKLANKLEIADVHAQIQAMIDSASRPSSTVFGEFLAQDQEPSNIYRNDIPPSLRPSNPIYRSSPRIVTTHRRSASSPPLGTGIHLAYPPDFSDRIFYRPITPVMQTKPPTPTSPPSDMTPTSPTSSTSPDLMIPATPTKKTSSEQSDSPSVYSQQSPFSQIDEATPTSSNASSPDQPHAKNKHERLLAAISEGISSPTKSGPTAPSILGSGHRRTGKTDLTPSPVYLDVPAVPVIVVTDPNDDDLVYSESSFSIVDMYAGSAESVETGQRRRTRTASSYQCRQAMGSPALRTSVSFNSPRRSRLVWDHSSPSSEPPKRRVSIFRPGLPSSFLSMSTLHDVETSEAAGTPRDRKSFYAAVGLKGLFRRSSSRGSLAQANGTVDVTGGEGGARPGSTSIAEISAEGGDVISKGGWGLFKWKR</sequence>
<dbReference type="Proteomes" id="UP000736335">
    <property type="component" value="Unassembled WGS sequence"/>
</dbReference>
<gene>
    <name evidence="2" type="ORF">BJ322DRAFT_1182724</name>
</gene>
<feature type="region of interest" description="Disordered" evidence="1">
    <location>
        <begin position="72"/>
        <end position="172"/>
    </location>
</feature>
<keyword evidence="3" id="KW-1185">Reference proteome</keyword>
<feature type="region of interest" description="Disordered" evidence="1">
    <location>
        <begin position="405"/>
        <end position="525"/>
    </location>
</feature>
<dbReference type="AlphaFoldDB" id="A0A9P6L9G6"/>
<comment type="caution">
    <text evidence="2">The sequence shown here is derived from an EMBL/GenBank/DDBJ whole genome shotgun (WGS) entry which is preliminary data.</text>
</comment>
<feature type="compositionally biased region" description="Polar residues" evidence="1">
    <location>
        <begin position="496"/>
        <end position="506"/>
    </location>
</feature>
<dbReference type="OrthoDB" id="10468697at2759"/>
<proteinExistence type="predicted"/>
<protein>
    <submittedName>
        <fullName evidence="2">Uncharacterized protein</fullName>
    </submittedName>
</protein>
<feature type="compositionally biased region" description="Polar residues" evidence="1">
    <location>
        <begin position="468"/>
        <end position="478"/>
    </location>
</feature>
<name>A0A9P6L9G6_9AGAM</name>
<feature type="region of interest" description="Disordered" evidence="1">
    <location>
        <begin position="677"/>
        <end position="700"/>
    </location>
</feature>
<dbReference type="EMBL" id="WIUZ02000004">
    <property type="protein sequence ID" value="KAF9788463.1"/>
    <property type="molecule type" value="Genomic_DNA"/>
</dbReference>
<feature type="region of interest" description="Disordered" evidence="1">
    <location>
        <begin position="31"/>
        <end position="52"/>
    </location>
</feature>
<organism evidence="2 3">
    <name type="scientific">Thelephora terrestris</name>
    <dbReference type="NCBI Taxonomy" id="56493"/>
    <lineage>
        <taxon>Eukaryota</taxon>
        <taxon>Fungi</taxon>
        <taxon>Dikarya</taxon>
        <taxon>Basidiomycota</taxon>
        <taxon>Agaricomycotina</taxon>
        <taxon>Agaricomycetes</taxon>
        <taxon>Thelephorales</taxon>
        <taxon>Thelephoraceae</taxon>
        <taxon>Thelephora</taxon>
    </lineage>
</organism>
<feature type="compositionally biased region" description="Polar residues" evidence="1">
    <location>
        <begin position="72"/>
        <end position="88"/>
    </location>
</feature>
<accession>A0A9P6L9G6</accession>
<feature type="compositionally biased region" description="Low complexity" evidence="1">
    <location>
        <begin position="418"/>
        <end position="432"/>
    </location>
</feature>
<feature type="region of interest" description="Disordered" evidence="1">
    <location>
        <begin position="345"/>
        <end position="385"/>
    </location>
</feature>
<evidence type="ECO:0000313" key="2">
    <source>
        <dbReference type="EMBL" id="KAF9788463.1"/>
    </source>
</evidence>
<reference evidence="2" key="1">
    <citation type="journal article" date="2020" name="Nat. Commun.">
        <title>Large-scale genome sequencing of mycorrhizal fungi provides insights into the early evolution of symbiotic traits.</title>
        <authorList>
            <person name="Miyauchi S."/>
            <person name="Kiss E."/>
            <person name="Kuo A."/>
            <person name="Drula E."/>
            <person name="Kohler A."/>
            <person name="Sanchez-Garcia M."/>
            <person name="Morin E."/>
            <person name="Andreopoulos B."/>
            <person name="Barry K.W."/>
            <person name="Bonito G."/>
            <person name="Buee M."/>
            <person name="Carver A."/>
            <person name="Chen C."/>
            <person name="Cichocki N."/>
            <person name="Clum A."/>
            <person name="Culley D."/>
            <person name="Crous P.W."/>
            <person name="Fauchery L."/>
            <person name="Girlanda M."/>
            <person name="Hayes R.D."/>
            <person name="Keri Z."/>
            <person name="LaButti K."/>
            <person name="Lipzen A."/>
            <person name="Lombard V."/>
            <person name="Magnuson J."/>
            <person name="Maillard F."/>
            <person name="Murat C."/>
            <person name="Nolan M."/>
            <person name="Ohm R.A."/>
            <person name="Pangilinan J."/>
            <person name="Pereira M.F."/>
            <person name="Perotto S."/>
            <person name="Peter M."/>
            <person name="Pfister S."/>
            <person name="Riley R."/>
            <person name="Sitrit Y."/>
            <person name="Stielow J.B."/>
            <person name="Szollosi G."/>
            <person name="Zifcakova L."/>
            <person name="Stursova M."/>
            <person name="Spatafora J.W."/>
            <person name="Tedersoo L."/>
            <person name="Vaario L.M."/>
            <person name="Yamada A."/>
            <person name="Yan M."/>
            <person name="Wang P."/>
            <person name="Xu J."/>
            <person name="Bruns T."/>
            <person name="Baldrian P."/>
            <person name="Vilgalys R."/>
            <person name="Dunand C."/>
            <person name="Henrissat B."/>
            <person name="Grigoriev I.V."/>
            <person name="Hibbett D."/>
            <person name="Nagy L.G."/>
            <person name="Martin F.M."/>
        </authorList>
    </citation>
    <scope>NUCLEOTIDE SEQUENCE</scope>
    <source>
        <strain evidence="2">UH-Tt-Lm1</strain>
    </source>
</reference>
<evidence type="ECO:0000256" key="1">
    <source>
        <dbReference type="SAM" id="MobiDB-lite"/>
    </source>
</evidence>
<feature type="compositionally biased region" description="Polar residues" evidence="1">
    <location>
        <begin position="441"/>
        <end position="462"/>
    </location>
</feature>
<feature type="compositionally biased region" description="Polar residues" evidence="1">
    <location>
        <begin position="150"/>
        <end position="168"/>
    </location>
</feature>
<feature type="compositionally biased region" description="Basic residues" evidence="1">
    <location>
        <begin position="122"/>
        <end position="135"/>
    </location>
</feature>
<reference evidence="2" key="2">
    <citation type="submission" date="2020-11" db="EMBL/GenBank/DDBJ databases">
        <authorList>
            <consortium name="DOE Joint Genome Institute"/>
            <person name="Kuo A."/>
            <person name="Miyauchi S."/>
            <person name="Kiss E."/>
            <person name="Drula E."/>
            <person name="Kohler A."/>
            <person name="Sanchez-Garcia M."/>
            <person name="Andreopoulos B."/>
            <person name="Barry K.W."/>
            <person name="Bonito G."/>
            <person name="Buee M."/>
            <person name="Carver A."/>
            <person name="Chen C."/>
            <person name="Cichocki N."/>
            <person name="Clum A."/>
            <person name="Culley D."/>
            <person name="Crous P.W."/>
            <person name="Fauchery L."/>
            <person name="Girlanda M."/>
            <person name="Hayes R."/>
            <person name="Keri Z."/>
            <person name="Labutti K."/>
            <person name="Lipzen A."/>
            <person name="Lombard V."/>
            <person name="Magnuson J."/>
            <person name="Maillard F."/>
            <person name="Morin E."/>
            <person name="Murat C."/>
            <person name="Nolan M."/>
            <person name="Ohm R."/>
            <person name="Pangilinan J."/>
            <person name="Pereira M."/>
            <person name="Perotto S."/>
            <person name="Peter M."/>
            <person name="Riley R."/>
            <person name="Sitrit Y."/>
            <person name="Stielow B."/>
            <person name="Szollosi G."/>
            <person name="Zifcakova L."/>
            <person name="Stursova M."/>
            <person name="Spatafora J.W."/>
            <person name="Tedersoo L."/>
            <person name="Vaario L.-M."/>
            <person name="Yamada A."/>
            <person name="Yan M."/>
            <person name="Wang P."/>
            <person name="Xu J."/>
            <person name="Bruns T."/>
            <person name="Baldrian P."/>
            <person name="Vilgalys R."/>
            <person name="Henrissat B."/>
            <person name="Grigoriev I.V."/>
            <person name="Hibbett D."/>
            <person name="Nagy L.G."/>
            <person name="Martin F.M."/>
        </authorList>
    </citation>
    <scope>NUCLEOTIDE SEQUENCE</scope>
    <source>
        <strain evidence="2">UH-Tt-Lm1</strain>
    </source>
</reference>